<evidence type="ECO:0000313" key="4">
    <source>
        <dbReference type="Proteomes" id="UP000238882"/>
    </source>
</evidence>
<evidence type="ECO:0000256" key="1">
    <source>
        <dbReference type="SAM" id="Phobius"/>
    </source>
</evidence>
<dbReference type="PANTHER" id="PTHR42852">
    <property type="entry name" value="THIOL:DISULFIDE INTERCHANGE PROTEIN DSBE"/>
    <property type="match status" value="1"/>
</dbReference>
<keyword evidence="1" id="KW-0812">Transmembrane</keyword>
<dbReference type="InterPro" id="IPR000866">
    <property type="entry name" value="AhpC/TSA"/>
</dbReference>
<reference evidence="3 4" key="1">
    <citation type="submission" date="2016-12" db="EMBL/GenBank/DDBJ databases">
        <title>Trade-off between light-utilization and light-protection in marine flavobacteria.</title>
        <authorList>
            <person name="Kumagai Y."/>
            <person name="Yoshizawa S."/>
            <person name="Kogure K."/>
            <person name="Iwasaki W."/>
        </authorList>
    </citation>
    <scope>NUCLEOTIDE SEQUENCE [LARGE SCALE GENOMIC DNA]</scope>
    <source>
        <strain evidence="3 4">NBRC 108759</strain>
    </source>
</reference>
<protein>
    <recommendedName>
        <fullName evidence="2">Thioredoxin domain-containing protein</fullName>
    </recommendedName>
</protein>
<dbReference type="EMBL" id="MSCN01000001">
    <property type="protein sequence ID" value="PQJ80497.1"/>
    <property type="molecule type" value="Genomic_DNA"/>
</dbReference>
<dbReference type="Pfam" id="PF00578">
    <property type="entry name" value="AhpC-TSA"/>
    <property type="match status" value="1"/>
</dbReference>
<comment type="caution">
    <text evidence="3">The sequence shown here is derived from an EMBL/GenBank/DDBJ whole genome shotgun (WGS) entry which is preliminary data.</text>
</comment>
<dbReference type="Proteomes" id="UP000238882">
    <property type="component" value="Unassembled WGS sequence"/>
</dbReference>
<feature type="transmembrane region" description="Helical" evidence="1">
    <location>
        <begin position="65"/>
        <end position="81"/>
    </location>
</feature>
<dbReference type="GO" id="GO:0016209">
    <property type="term" value="F:antioxidant activity"/>
    <property type="evidence" value="ECO:0007669"/>
    <property type="project" value="InterPro"/>
</dbReference>
<dbReference type="InterPro" id="IPR036249">
    <property type="entry name" value="Thioredoxin-like_sf"/>
</dbReference>
<proteinExistence type="predicted"/>
<evidence type="ECO:0000313" key="3">
    <source>
        <dbReference type="EMBL" id="PQJ80497.1"/>
    </source>
</evidence>
<dbReference type="PROSITE" id="PS51352">
    <property type="entry name" value="THIOREDOXIN_2"/>
    <property type="match status" value="1"/>
</dbReference>
<name>A0A2S7WSC3_9FLAO</name>
<dbReference type="GO" id="GO:0016491">
    <property type="term" value="F:oxidoreductase activity"/>
    <property type="evidence" value="ECO:0007669"/>
    <property type="project" value="InterPro"/>
</dbReference>
<dbReference type="AlphaFoldDB" id="A0A2S7WSC3"/>
<organism evidence="3 4">
    <name type="scientific">Polaribacter porphyrae</name>
    <dbReference type="NCBI Taxonomy" id="1137780"/>
    <lineage>
        <taxon>Bacteria</taxon>
        <taxon>Pseudomonadati</taxon>
        <taxon>Bacteroidota</taxon>
        <taxon>Flavobacteriia</taxon>
        <taxon>Flavobacteriales</taxon>
        <taxon>Flavobacteriaceae</taxon>
    </lineage>
</organism>
<dbReference type="InterPro" id="IPR013766">
    <property type="entry name" value="Thioredoxin_domain"/>
</dbReference>
<accession>A0A2S7WSC3</accession>
<evidence type="ECO:0000259" key="2">
    <source>
        <dbReference type="PROSITE" id="PS51352"/>
    </source>
</evidence>
<feature type="domain" description="Thioredoxin" evidence="2">
    <location>
        <begin position="141"/>
        <end position="287"/>
    </location>
</feature>
<keyword evidence="1" id="KW-1133">Transmembrane helix</keyword>
<dbReference type="SUPFAM" id="SSF52833">
    <property type="entry name" value="Thioredoxin-like"/>
    <property type="match status" value="1"/>
</dbReference>
<feature type="transmembrane region" description="Helical" evidence="1">
    <location>
        <begin position="87"/>
        <end position="106"/>
    </location>
</feature>
<keyword evidence="1" id="KW-0472">Membrane</keyword>
<feature type="transmembrane region" description="Helical" evidence="1">
    <location>
        <begin position="115"/>
        <end position="136"/>
    </location>
</feature>
<dbReference type="Gene3D" id="3.40.30.10">
    <property type="entry name" value="Glutaredoxin"/>
    <property type="match status" value="1"/>
</dbReference>
<dbReference type="InterPro" id="IPR050553">
    <property type="entry name" value="Thioredoxin_ResA/DsbE_sf"/>
</dbReference>
<feature type="transmembrane region" description="Helical" evidence="1">
    <location>
        <begin position="43"/>
        <end position="60"/>
    </location>
</feature>
<dbReference type="CDD" id="cd02966">
    <property type="entry name" value="TlpA_like_family"/>
    <property type="match status" value="1"/>
</dbReference>
<feature type="transmembrane region" description="Helical" evidence="1">
    <location>
        <begin position="20"/>
        <end position="37"/>
    </location>
</feature>
<keyword evidence="4" id="KW-1185">Reference proteome</keyword>
<gene>
    <name evidence="3" type="ORF">BTO18_15530</name>
</gene>
<sequence>MFSRNTIRGAEKLTSMIKKIFINGGLTIVVYILFVFIFKTQRIIFPIFMIVAFFVSMRMLYKDVIASLLPLLIIWFIHLFLPDTKINNVIIYVVFTPLTFLLGYYLRNKLLLIKILYPILLVLIGLFGFKNLWFFLENINARKPQNVPKMELLSNGNQIRLDTINNKIIVLDYWTTNCGVCFKKFPEYEKLYLKYIKNPNVLTYAVNIPSKNDTIGYAKKMIEKYNYKFPVLYSDSDTIPKQLGFNKYPHLVIIKNKKIRFNGYPALEEDYLFVSSLEDEIERLLNE</sequence>
<dbReference type="PANTHER" id="PTHR42852:SF13">
    <property type="entry name" value="PROTEIN DIPZ"/>
    <property type="match status" value="1"/>
</dbReference>